<feature type="binding site" evidence="1">
    <location>
        <begin position="10"/>
        <end position="17"/>
    </location>
    <ligand>
        <name>substrate</name>
    </ligand>
</feature>
<dbReference type="InterPro" id="IPR050275">
    <property type="entry name" value="PGM_Phosphatase"/>
</dbReference>
<dbReference type="Gene3D" id="3.40.50.1240">
    <property type="entry name" value="Phosphoglycerate mutase-like"/>
    <property type="match status" value="1"/>
</dbReference>
<dbReference type="CDD" id="cd07067">
    <property type="entry name" value="HP_PGM_like"/>
    <property type="match status" value="1"/>
</dbReference>
<dbReference type="RefSeq" id="WP_249293585.1">
    <property type="nucleotide sequence ID" value="NZ_JACRSV010000001.1"/>
</dbReference>
<dbReference type="Pfam" id="PF00300">
    <property type="entry name" value="His_Phos_1"/>
    <property type="match status" value="1"/>
</dbReference>
<dbReference type="PANTHER" id="PTHR48100">
    <property type="entry name" value="BROAD-SPECIFICITY PHOSPHATASE YOR283W-RELATED"/>
    <property type="match status" value="1"/>
</dbReference>
<dbReference type="AlphaFoldDB" id="A0A926E2U0"/>
<dbReference type="GO" id="GO:0016791">
    <property type="term" value="F:phosphatase activity"/>
    <property type="evidence" value="ECO:0007669"/>
    <property type="project" value="TreeGrafter"/>
</dbReference>
<evidence type="ECO:0000256" key="1">
    <source>
        <dbReference type="PIRSR" id="PIRSR613078-2"/>
    </source>
</evidence>
<dbReference type="PANTHER" id="PTHR48100:SF1">
    <property type="entry name" value="HISTIDINE PHOSPHATASE FAMILY PROTEIN-RELATED"/>
    <property type="match status" value="1"/>
</dbReference>
<feature type="binding site" evidence="1">
    <location>
        <position position="60"/>
    </location>
    <ligand>
        <name>substrate</name>
    </ligand>
</feature>
<name>A0A926E2U0_9FIRM</name>
<keyword evidence="3" id="KW-1185">Reference proteome</keyword>
<dbReference type="InterPro" id="IPR029033">
    <property type="entry name" value="His_PPase_superfam"/>
</dbReference>
<accession>A0A926E2U0</accession>
<dbReference type="GO" id="GO:0005737">
    <property type="term" value="C:cytoplasm"/>
    <property type="evidence" value="ECO:0007669"/>
    <property type="project" value="TreeGrafter"/>
</dbReference>
<sequence>MISYKIYFIRHGLTEGNEEGRYIGSTDLPLSGEGKEALHKLQAECEYPDVQKVYTSPLQRCLDTAEMLYPDRMIHIVSNLREYDFGRFEGKSIEELKSDPDFVRWAQGGMKMVPEGAEDMKTFIARCGEGLDEVVADMMKNHVREAAVVTHGGVMMNLLSMFGYPKREPLYWTVENGHGYTALLNAQLWQRDHIFEVFDPLPYQRDDFSEPMGYGIFDVEADGSPNE</sequence>
<protein>
    <submittedName>
        <fullName evidence="2">Histidine phosphatase family protein</fullName>
    </submittedName>
</protein>
<dbReference type="EMBL" id="JACRSV010000001">
    <property type="protein sequence ID" value="MBC8558698.1"/>
    <property type="molecule type" value="Genomic_DNA"/>
</dbReference>
<evidence type="ECO:0000313" key="2">
    <source>
        <dbReference type="EMBL" id="MBC8558698.1"/>
    </source>
</evidence>
<dbReference type="SUPFAM" id="SSF53254">
    <property type="entry name" value="Phosphoglycerate mutase-like"/>
    <property type="match status" value="1"/>
</dbReference>
<dbReference type="Proteomes" id="UP000610760">
    <property type="component" value="Unassembled WGS sequence"/>
</dbReference>
<organism evidence="2 3">
    <name type="scientific">Fumia xinanensis</name>
    <dbReference type="NCBI Taxonomy" id="2763659"/>
    <lineage>
        <taxon>Bacteria</taxon>
        <taxon>Bacillati</taxon>
        <taxon>Bacillota</taxon>
        <taxon>Clostridia</taxon>
        <taxon>Eubacteriales</taxon>
        <taxon>Oscillospiraceae</taxon>
        <taxon>Fumia</taxon>
    </lineage>
</organism>
<proteinExistence type="predicted"/>
<comment type="caution">
    <text evidence="2">The sequence shown here is derived from an EMBL/GenBank/DDBJ whole genome shotgun (WGS) entry which is preliminary data.</text>
</comment>
<evidence type="ECO:0000313" key="3">
    <source>
        <dbReference type="Proteomes" id="UP000610760"/>
    </source>
</evidence>
<reference evidence="2" key="1">
    <citation type="submission" date="2020-08" db="EMBL/GenBank/DDBJ databases">
        <title>Genome public.</title>
        <authorList>
            <person name="Liu C."/>
            <person name="Sun Q."/>
        </authorList>
    </citation>
    <scope>NUCLEOTIDE SEQUENCE</scope>
    <source>
        <strain evidence="2">NSJ-33</strain>
    </source>
</reference>
<dbReference type="InterPro" id="IPR013078">
    <property type="entry name" value="His_Pase_superF_clade-1"/>
</dbReference>
<gene>
    <name evidence="2" type="ORF">H8710_01310</name>
</gene>
<dbReference type="SMART" id="SM00855">
    <property type="entry name" value="PGAM"/>
    <property type="match status" value="1"/>
</dbReference>